<evidence type="ECO:0000256" key="5">
    <source>
        <dbReference type="ARBA" id="ARBA00023136"/>
    </source>
</evidence>
<dbReference type="Pfam" id="PF24575">
    <property type="entry name" value="TPR_Slam"/>
    <property type="match status" value="1"/>
</dbReference>
<feature type="transmembrane region" description="Helical" evidence="10">
    <location>
        <begin position="20"/>
        <end position="41"/>
    </location>
</feature>
<keyword evidence="8" id="KW-0802">TPR repeat</keyword>
<evidence type="ECO:0000256" key="2">
    <source>
        <dbReference type="ARBA" id="ARBA00022452"/>
    </source>
</evidence>
<dbReference type="PROSITE" id="PS50005">
    <property type="entry name" value="TPR"/>
    <property type="match status" value="1"/>
</dbReference>
<dbReference type="InterPro" id="IPR011990">
    <property type="entry name" value="TPR-like_helical_dom_sf"/>
</dbReference>
<evidence type="ECO:0000256" key="7">
    <source>
        <dbReference type="ARBA" id="ARBA00023609"/>
    </source>
</evidence>
<dbReference type="OrthoDB" id="6655393at2"/>
<gene>
    <name evidence="13" type="ORF">CAP51_13965</name>
</gene>
<evidence type="ECO:0000256" key="4">
    <source>
        <dbReference type="ARBA" id="ARBA00022729"/>
    </source>
</evidence>
<dbReference type="EMBL" id="NEXX01000005">
    <property type="protein sequence ID" value="OUY06357.1"/>
    <property type="molecule type" value="Genomic_DNA"/>
</dbReference>
<feature type="domain" description="Surface lipoprotein assembly modifier N-terminal TPR repeats region" evidence="12">
    <location>
        <begin position="118"/>
        <end position="220"/>
    </location>
</feature>
<name>A0A1Z9YVX7_9GAMM</name>
<evidence type="ECO:0000256" key="9">
    <source>
        <dbReference type="SAM" id="MobiDB-lite"/>
    </source>
</evidence>
<proteinExistence type="inferred from homology"/>
<reference evidence="13 14" key="1">
    <citation type="submission" date="2017-05" db="EMBL/GenBank/DDBJ databases">
        <title>Acinetobacter populi ANC 5415 (= PBJ7), whole genome shotgun sequencing project.</title>
        <authorList>
            <person name="Nemec A."/>
            <person name="Radolfova-Krizova L."/>
        </authorList>
    </citation>
    <scope>NUCLEOTIDE SEQUENCE [LARGE SCALE GENOMIC DNA]</scope>
    <source>
        <strain evidence="13 14">PBJ7</strain>
    </source>
</reference>
<comment type="similarity">
    <text evidence="7">Belongs to the Slam family.</text>
</comment>
<keyword evidence="10" id="KW-1133">Transmembrane helix</keyword>
<evidence type="ECO:0000256" key="3">
    <source>
        <dbReference type="ARBA" id="ARBA00022692"/>
    </source>
</evidence>
<dbReference type="AlphaFoldDB" id="A0A1Z9YVX7"/>
<evidence type="ECO:0000259" key="12">
    <source>
        <dbReference type="Pfam" id="PF24575"/>
    </source>
</evidence>
<evidence type="ECO:0000259" key="11">
    <source>
        <dbReference type="Pfam" id="PF04575"/>
    </source>
</evidence>
<dbReference type="InterPro" id="IPR007655">
    <property type="entry name" value="Slam_C"/>
</dbReference>
<feature type="compositionally biased region" description="Basic and acidic residues" evidence="9">
    <location>
        <begin position="82"/>
        <end position="110"/>
    </location>
</feature>
<comment type="caution">
    <text evidence="13">The sequence shown here is derived from an EMBL/GenBank/DDBJ whole genome shotgun (WGS) entry which is preliminary data.</text>
</comment>
<evidence type="ECO:0000313" key="14">
    <source>
        <dbReference type="Proteomes" id="UP000196536"/>
    </source>
</evidence>
<keyword evidence="6" id="KW-0998">Cell outer membrane</keyword>
<evidence type="ECO:0000313" key="13">
    <source>
        <dbReference type="EMBL" id="OUY06357.1"/>
    </source>
</evidence>
<feature type="region of interest" description="Disordered" evidence="9">
    <location>
        <begin position="82"/>
        <end position="119"/>
    </location>
</feature>
<accession>A0A1Z9YVX7</accession>
<feature type="repeat" description="TPR" evidence="8">
    <location>
        <begin position="163"/>
        <end position="196"/>
    </location>
</feature>
<dbReference type="Proteomes" id="UP000196536">
    <property type="component" value="Unassembled WGS sequence"/>
</dbReference>
<keyword evidence="14" id="KW-1185">Reference proteome</keyword>
<keyword evidence="3 10" id="KW-0812">Transmembrane</keyword>
<feature type="domain" description="Surface lipoprotein assembly modifier C-terminal" evidence="11">
    <location>
        <begin position="253"/>
        <end position="540"/>
    </location>
</feature>
<dbReference type="InterPro" id="IPR019734">
    <property type="entry name" value="TPR_rpt"/>
</dbReference>
<evidence type="ECO:0000256" key="1">
    <source>
        <dbReference type="ARBA" id="ARBA00004571"/>
    </source>
</evidence>
<sequence>MDSPAMKQTRLISSQTKNKLGYHAVSLLVSPLFIFGLLSTFSSTPVYAEMPIPTMNMAPSMDRAPDLPEPVAVEIQPLDNLDKLSPDLSNSDRYRAPDEQHKKALEDHKQQKQQKPVNITDEDVKNNPQIAEIIISTSIQKRDWKTLEKVLPLYLQSVKHDPMLVLYAQGALFRHQGKHKQAIQQYQKMLENDATLDYVRFDLGAMLFENRQYREAEKIFIQTRDDQHIQPNFKKLAQQFLTQIQQRERINTKVRFRVIYNDNVNQSTADRYLTIGNWLLRKDDENMPRSSMGNNYTLSFDQDWNLEGNHFLSWNTSFDGLNYASAHDFDEHGINLGLNYKWQDIKSWFYTGPTLDWRWLDQEHYQDSFGVLAGYGRWLSSRWQANVNTRWFEKKYKNSDYSAFNGDTFVLSSTLVRLFSVDSAMFGGISWQHDDLDKSSESFNQYAINIGMSKQWKNGFNATANTQLAWRKYLTNHPTFTALERKDRRLNAMINVGHKKLNFWKVEPKLGFQYDDVDSNIDVFYTRTIRQWMLTFERKF</sequence>
<dbReference type="SUPFAM" id="SSF48452">
    <property type="entry name" value="TPR-like"/>
    <property type="match status" value="1"/>
</dbReference>
<keyword evidence="4" id="KW-0732">Signal</keyword>
<dbReference type="Gene3D" id="1.25.40.10">
    <property type="entry name" value="Tetratricopeptide repeat domain"/>
    <property type="match status" value="1"/>
</dbReference>
<dbReference type="GO" id="GO:0009279">
    <property type="term" value="C:cell outer membrane"/>
    <property type="evidence" value="ECO:0007669"/>
    <property type="project" value="UniProtKB-SubCell"/>
</dbReference>
<keyword evidence="2" id="KW-1134">Transmembrane beta strand</keyword>
<dbReference type="Pfam" id="PF04575">
    <property type="entry name" value="SlipAM"/>
    <property type="match status" value="1"/>
</dbReference>
<evidence type="ECO:0000256" key="10">
    <source>
        <dbReference type="SAM" id="Phobius"/>
    </source>
</evidence>
<organism evidence="13 14">
    <name type="scientific">Acinetobacter populi</name>
    <dbReference type="NCBI Taxonomy" id="1582270"/>
    <lineage>
        <taxon>Bacteria</taxon>
        <taxon>Pseudomonadati</taxon>
        <taxon>Pseudomonadota</taxon>
        <taxon>Gammaproteobacteria</taxon>
        <taxon>Moraxellales</taxon>
        <taxon>Moraxellaceae</taxon>
        <taxon>Acinetobacter</taxon>
    </lineage>
</organism>
<keyword evidence="5 10" id="KW-0472">Membrane</keyword>
<protein>
    <submittedName>
        <fullName evidence="13">Uncharacterized protein</fullName>
    </submittedName>
</protein>
<dbReference type="InterPro" id="IPR057556">
    <property type="entry name" value="TPR_Slam"/>
</dbReference>
<comment type="subcellular location">
    <subcellularLocation>
        <location evidence="1">Cell outer membrane</location>
        <topology evidence="1">Multi-pass membrane protein</topology>
    </subcellularLocation>
</comment>
<evidence type="ECO:0000256" key="6">
    <source>
        <dbReference type="ARBA" id="ARBA00023237"/>
    </source>
</evidence>
<evidence type="ECO:0000256" key="8">
    <source>
        <dbReference type="PROSITE-ProRule" id="PRU00339"/>
    </source>
</evidence>